<gene>
    <name evidence="5" type="ORF">B0T10DRAFT_532806</name>
</gene>
<dbReference type="GO" id="GO:0005739">
    <property type="term" value="C:mitochondrion"/>
    <property type="evidence" value="ECO:0007669"/>
    <property type="project" value="UniProtKB-SubCell"/>
</dbReference>
<dbReference type="PANTHER" id="PTHR28554">
    <property type="entry name" value="39S RIBOSOMAL PROTEIN L45, MITOCHONDRIAL"/>
    <property type="match status" value="1"/>
</dbReference>
<keyword evidence="2" id="KW-0809">Transit peptide</keyword>
<dbReference type="EMBL" id="JAGPYM010000036">
    <property type="protein sequence ID" value="KAH6874943.1"/>
    <property type="molecule type" value="Genomic_DNA"/>
</dbReference>
<evidence type="ECO:0000256" key="4">
    <source>
        <dbReference type="SAM" id="MobiDB-lite"/>
    </source>
</evidence>
<proteinExistence type="predicted"/>
<name>A0A9P8VS78_9HYPO</name>
<dbReference type="Proteomes" id="UP000777438">
    <property type="component" value="Unassembled WGS sequence"/>
</dbReference>
<feature type="compositionally biased region" description="Basic and acidic residues" evidence="4">
    <location>
        <begin position="7"/>
        <end position="25"/>
    </location>
</feature>
<dbReference type="Gene3D" id="3.10.450.240">
    <property type="match status" value="1"/>
</dbReference>
<dbReference type="InterPro" id="IPR051975">
    <property type="entry name" value="mtLSU_mL45"/>
</dbReference>
<reference evidence="5 6" key="1">
    <citation type="journal article" date="2021" name="Nat. Commun.">
        <title>Genetic determinants of endophytism in the Arabidopsis root mycobiome.</title>
        <authorList>
            <person name="Mesny F."/>
            <person name="Miyauchi S."/>
            <person name="Thiergart T."/>
            <person name="Pickel B."/>
            <person name="Atanasova L."/>
            <person name="Karlsson M."/>
            <person name="Huettel B."/>
            <person name="Barry K.W."/>
            <person name="Haridas S."/>
            <person name="Chen C."/>
            <person name="Bauer D."/>
            <person name="Andreopoulos W."/>
            <person name="Pangilinan J."/>
            <person name="LaButti K."/>
            <person name="Riley R."/>
            <person name="Lipzen A."/>
            <person name="Clum A."/>
            <person name="Drula E."/>
            <person name="Henrissat B."/>
            <person name="Kohler A."/>
            <person name="Grigoriev I.V."/>
            <person name="Martin F.M."/>
            <person name="Hacquard S."/>
        </authorList>
    </citation>
    <scope>NUCLEOTIDE SEQUENCE [LARGE SCALE GENOMIC DNA]</scope>
    <source>
        <strain evidence="5 6">MPI-CAGE-CH-0241</strain>
    </source>
</reference>
<evidence type="ECO:0000313" key="6">
    <source>
        <dbReference type="Proteomes" id="UP000777438"/>
    </source>
</evidence>
<evidence type="ECO:0000256" key="3">
    <source>
        <dbReference type="ARBA" id="ARBA00023128"/>
    </source>
</evidence>
<keyword evidence="6" id="KW-1185">Reference proteome</keyword>
<organism evidence="5 6">
    <name type="scientific">Thelonectria olida</name>
    <dbReference type="NCBI Taxonomy" id="1576542"/>
    <lineage>
        <taxon>Eukaryota</taxon>
        <taxon>Fungi</taxon>
        <taxon>Dikarya</taxon>
        <taxon>Ascomycota</taxon>
        <taxon>Pezizomycotina</taxon>
        <taxon>Sordariomycetes</taxon>
        <taxon>Hypocreomycetidae</taxon>
        <taxon>Hypocreales</taxon>
        <taxon>Nectriaceae</taxon>
        <taxon>Thelonectria</taxon>
    </lineage>
</organism>
<evidence type="ECO:0000313" key="5">
    <source>
        <dbReference type="EMBL" id="KAH6874943.1"/>
    </source>
</evidence>
<protein>
    <recommendedName>
        <fullName evidence="7">Tim44-like domain-containing protein</fullName>
    </recommendedName>
</protein>
<evidence type="ECO:0008006" key="7">
    <source>
        <dbReference type="Google" id="ProtNLM"/>
    </source>
</evidence>
<comment type="subcellular location">
    <subcellularLocation>
        <location evidence="1">Mitochondrion</location>
    </subcellularLocation>
</comment>
<keyword evidence="3" id="KW-0496">Mitochondrion</keyword>
<evidence type="ECO:0000256" key="2">
    <source>
        <dbReference type="ARBA" id="ARBA00022946"/>
    </source>
</evidence>
<feature type="region of interest" description="Disordered" evidence="4">
    <location>
        <begin position="1"/>
        <end position="25"/>
    </location>
</feature>
<dbReference type="AlphaFoldDB" id="A0A9P8VS78"/>
<sequence length="281" mass="32382">MPSHGKMTREMNRMTREGSKRTDVESMAKIQKRANDEYFKSGGGPLFPGTFVSLPISEYPRNPVQFLKYQWYRIYQYGIEKLSVLQFKLESMPNWTTRPRWKASRGKISPTAKAMYTDMLNAFAAGDKLAINQLCLGNFAKKLTAAIDRRPSDVITKFEILSFDKRLFYPRVIAHQVHNVNPNDKEMYTEQAVVAILSTQKATRHVAKTGELITGSTRLQKKVEHVVLSRQVSNKTYQSTPWRIWGTVPVTTMERYLEEQVWIQQEQAKRAGWEGPTGKKN</sequence>
<comment type="caution">
    <text evidence="5">The sequence shown here is derived from an EMBL/GenBank/DDBJ whole genome shotgun (WGS) entry which is preliminary data.</text>
</comment>
<accession>A0A9P8VS78</accession>
<evidence type="ECO:0000256" key="1">
    <source>
        <dbReference type="ARBA" id="ARBA00004173"/>
    </source>
</evidence>
<dbReference type="OrthoDB" id="19619at2759"/>
<dbReference type="PANTHER" id="PTHR28554:SF1">
    <property type="entry name" value="LARGE RIBOSOMAL SUBUNIT PROTEIN ML45"/>
    <property type="match status" value="1"/>
</dbReference>